<dbReference type="PANTHER" id="PTHR35559:SF1">
    <property type="entry name" value="CHITIN-BINDING TYPE-4 DOMAIN-CONTAINING PROTEIN"/>
    <property type="match status" value="1"/>
</dbReference>
<proteinExistence type="predicted"/>
<name>C3Z8Q0_BRAFL</name>
<gene>
    <name evidence="2" type="ORF">BRAFLDRAFT_67933</name>
</gene>
<keyword evidence="1" id="KW-0732">Signal</keyword>
<reference evidence="2" key="1">
    <citation type="journal article" date="2008" name="Nature">
        <title>The amphioxus genome and the evolution of the chordate karyotype.</title>
        <authorList>
            <consortium name="US DOE Joint Genome Institute (JGI-PGF)"/>
            <person name="Putnam N.H."/>
            <person name="Butts T."/>
            <person name="Ferrier D.E.K."/>
            <person name="Furlong R.F."/>
            <person name="Hellsten U."/>
            <person name="Kawashima T."/>
            <person name="Robinson-Rechavi M."/>
            <person name="Shoguchi E."/>
            <person name="Terry A."/>
            <person name="Yu J.-K."/>
            <person name="Benito-Gutierrez E.L."/>
            <person name="Dubchak I."/>
            <person name="Garcia-Fernandez J."/>
            <person name="Gibson-Brown J.J."/>
            <person name="Grigoriev I.V."/>
            <person name="Horton A.C."/>
            <person name="de Jong P.J."/>
            <person name="Jurka J."/>
            <person name="Kapitonov V.V."/>
            <person name="Kohara Y."/>
            <person name="Kuroki Y."/>
            <person name="Lindquist E."/>
            <person name="Lucas S."/>
            <person name="Osoegawa K."/>
            <person name="Pennacchio L.A."/>
            <person name="Salamov A.A."/>
            <person name="Satou Y."/>
            <person name="Sauka-Spengler T."/>
            <person name="Schmutz J."/>
            <person name="Shin-I T."/>
            <person name="Toyoda A."/>
            <person name="Bronner-Fraser M."/>
            <person name="Fujiyama A."/>
            <person name="Holland L.Z."/>
            <person name="Holland P.W.H."/>
            <person name="Satoh N."/>
            <person name="Rokhsar D.S."/>
        </authorList>
    </citation>
    <scope>NUCLEOTIDE SEQUENCE [LARGE SCALE GENOMIC DNA]</scope>
    <source>
        <strain evidence="2">S238N-H82</strain>
        <tissue evidence="2">Testes</tissue>
    </source>
</reference>
<protein>
    <recommendedName>
        <fullName evidence="3">Chitin-binding type-4 domain-containing protein</fullName>
    </recommendedName>
</protein>
<feature type="signal peptide" evidence="1">
    <location>
        <begin position="1"/>
        <end position="18"/>
    </location>
</feature>
<dbReference type="EMBL" id="GG666594">
    <property type="protein sequence ID" value="EEN51155.1"/>
    <property type="molecule type" value="Genomic_DNA"/>
</dbReference>
<dbReference type="PANTHER" id="PTHR35559">
    <property type="entry name" value="CHITIN-BINDING TYPE-4 DOMAIN-CONTAINING PROTEIN"/>
    <property type="match status" value="1"/>
</dbReference>
<evidence type="ECO:0000313" key="2">
    <source>
        <dbReference type="EMBL" id="EEN51155.1"/>
    </source>
</evidence>
<organism>
    <name type="scientific">Branchiostoma floridae</name>
    <name type="common">Florida lancelet</name>
    <name type="synonym">Amphioxus</name>
    <dbReference type="NCBI Taxonomy" id="7739"/>
    <lineage>
        <taxon>Eukaryota</taxon>
        <taxon>Metazoa</taxon>
        <taxon>Chordata</taxon>
        <taxon>Cephalochordata</taxon>
        <taxon>Leptocardii</taxon>
        <taxon>Amphioxiformes</taxon>
        <taxon>Branchiostomatidae</taxon>
        <taxon>Branchiostoma</taxon>
    </lineage>
</organism>
<dbReference type="AlphaFoldDB" id="C3Z8Q0"/>
<feature type="chain" id="PRO_5002936461" description="Chitin-binding type-4 domain-containing protein" evidence="1">
    <location>
        <begin position="19"/>
        <end position="320"/>
    </location>
</feature>
<sequence length="320" mass="36357">MRLLVLFLALALPVLAAAHSWIVCTDYLENNGWYWDQAKCRAWPRGANRHNLRFGDFGSHRGFLNKLDNHPEETALCQYPRGDNRLYTDEMPMAAYYLGQKVVLTHPTNGHVADARCKNTNIYDTENLIFVVDGDEDPCCINSTKLIVVEDMGISPYDVRCKNDTNIYDTENLIFAVDGDEDPCCINSDKLIVVEDMGISPYGPNIDPVLTTTYPKPGFQNAPKFCEHERASMGTYNFTIPLDMKPGRHTFVWKWIRQIRVSPFTTCWEADVFATKAERDAHYTATGQSTVDLWDFYQINTIVDGQIVDPIDPVDQILIG</sequence>
<accession>C3Z8Q0</accession>
<evidence type="ECO:0008006" key="3">
    <source>
        <dbReference type="Google" id="ProtNLM"/>
    </source>
</evidence>
<dbReference type="InParanoid" id="C3Z8Q0"/>
<dbReference type="eggNOG" id="ENOG502S2HE">
    <property type="taxonomic scope" value="Eukaryota"/>
</dbReference>
<evidence type="ECO:0000256" key="1">
    <source>
        <dbReference type="SAM" id="SignalP"/>
    </source>
</evidence>